<feature type="transmembrane region" description="Helical" evidence="8">
    <location>
        <begin position="49"/>
        <end position="68"/>
    </location>
</feature>
<evidence type="ECO:0000313" key="9">
    <source>
        <dbReference type="EMBL" id="ASI98399.1"/>
    </source>
</evidence>
<evidence type="ECO:0000256" key="1">
    <source>
        <dbReference type="ARBA" id="ARBA00004651"/>
    </source>
</evidence>
<dbReference type="GO" id="GO:0005886">
    <property type="term" value="C:plasma membrane"/>
    <property type="evidence" value="ECO:0007669"/>
    <property type="project" value="UniProtKB-SubCell"/>
</dbReference>
<evidence type="ECO:0000256" key="8">
    <source>
        <dbReference type="SAM" id="Phobius"/>
    </source>
</evidence>
<dbReference type="InterPro" id="IPR019127">
    <property type="entry name" value="Exosortase"/>
</dbReference>
<dbReference type="AlphaFoldDB" id="A0A218P0I0"/>
<dbReference type="GO" id="GO:0008233">
    <property type="term" value="F:peptidase activity"/>
    <property type="evidence" value="ECO:0007669"/>
    <property type="project" value="UniProtKB-KW"/>
</dbReference>
<keyword evidence="4 8" id="KW-0812">Transmembrane</keyword>
<evidence type="ECO:0000256" key="5">
    <source>
        <dbReference type="ARBA" id="ARBA00022801"/>
    </source>
</evidence>
<evidence type="ECO:0000256" key="6">
    <source>
        <dbReference type="ARBA" id="ARBA00022989"/>
    </source>
</evidence>
<dbReference type="Pfam" id="PF09721">
    <property type="entry name" value="Exosortase_EpsH"/>
    <property type="match status" value="1"/>
</dbReference>
<dbReference type="KEGG" id="tce:A3L02_01880"/>
<name>A0A218P0I0_THECE</name>
<sequence length="333" mass="36164">MIFSLAFTAVIFAVYRTPAVLYLGLLYSMMVAFSRGGLVERTLRLDAQALVGVLLVGISPVFLIVRFGEYPSPATFHALVLIGVSLLLFEVKSTALPNSIALFEMSLAAAVRMEIVERMIARTSDIFVGATSHLVRWMVDLSGIPIKVQGNTAVVRNSIIVIGSGCSGLDAFVLYLLASTLLILLRKSGREEAALLLLGAVGIIPLNALRIFTLLVVGYHSGIPFLELFHSHLGDLPHRHVAAEERNLGNMNVRIVVNVPILDIVPCVARDVRHGVEHVTSSKLPGFVISLINPHHSERNPYEAIPQRSELILLDPYLNCIVSGRGGEFISGS</sequence>
<feature type="transmembrane region" description="Helical" evidence="8">
    <location>
        <begin position="6"/>
        <end position="28"/>
    </location>
</feature>
<dbReference type="GeneID" id="33323461"/>
<evidence type="ECO:0000256" key="2">
    <source>
        <dbReference type="ARBA" id="ARBA00022475"/>
    </source>
</evidence>
<organism evidence="9 10">
    <name type="scientific">Thermococcus celer Vu 13 = JCM 8558</name>
    <dbReference type="NCBI Taxonomy" id="1293037"/>
    <lineage>
        <taxon>Archaea</taxon>
        <taxon>Methanobacteriati</taxon>
        <taxon>Methanobacteriota</taxon>
        <taxon>Thermococci</taxon>
        <taxon>Thermococcales</taxon>
        <taxon>Thermococcaceae</taxon>
        <taxon>Thermococcus</taxon>
    </lineage>
</organism>
<protein>
    <submittedName>
        <fullName evidence="9">Uncharacterized protein</fullName>
    </submittedName>
</protein>
<proteinExistence type="predicted"/>
<keyword evidence="5" id="KW-0378">Hydrolase</keyword>
<feature type="transmembrane region" description="Helical" evidence="8">
    <location>
        <begin position="159"/>
        <end position="184"/>
    </location>
</feature>
<dbReference type="Proteomes" id="UP000197156">
    <property type="component" value="Chromosome"/>
</dbReference>
<gene>
    <name evidence="9" type="ORF">A3L02_01880</name>
</gene>
<evidence type="ECO:0000256" key="7">
    <source>
        <dbReference type="ARBA" id="ARBA00023136"/>
    </source>
</evidence>
<keyword evidence="2" id="KW-1003">Cell membrane</keyword>
<dbReference type="EMBL" id="CP014854">
    <property type="protein sequence ID" value="ASI98399.1"/>
    <property type="molecule type" value="Genomic_DNA"/>
</dbReference>
<comment type="subcellular location">
    <subcellularLocation>
        <location evidence="1">Cell membrane</location>
        <topology evidence="1">Multi-pass membrane protein</topology>
    </subcellularLocation>
</comment>
<evidence type="ECO:0000256" key="3">
    <source>
        <dbReference type="ARBA" id="ARBA00022670"/>
    </source>
</evidence>
<accession>A0A218P0I0</accession>
<dbReference type="NCBIfam" id="TIGR04178">
    <property type="entry name" value="exo_archaeo"/>
    <property type="match status" value="1"/>
</dbReference>
<keyword evidence="3" id="KW-0645">Protease</keyword>
<reference evidence="9 10" key="1">
    <citation type="submission" date="2016-03" db="EMBL/GenBank/DDBJ databases">
        <title>Complete genome sequence of Thermococcus celer.</title>
        <authorList>
            <person name="Oger P.M."/>
        </authorList>
    </citation>
    <scope>NUCLEOTIDE SEQUENCE [LARGE SCALE GENOMIC DNA]</scope>
    <source>
        <strain evidence="9 10">Vu 13</strain>
    </source>
</reference>
<dbReference type="InterPro" id="IPR026392">
    <property type="entry name" value="Exo/Archaeosortase_dom"/>
</dbReference>
<feature type="transmembrane region" description="Helical" evidence="8">
    <location>
        <begin position="74"/>
        <end position="91"/>
    </location>
</feature>
<evidence type="ECO:0000313" key="10">
    <source>
        <dbReference type="Proteomes" id="UP000197156"/>
    </source>
</evidence>
<keyword evidence="7 8" id="KW-0472">Membrane</keyword>
<dbReference type="RefSeq" id="WP_237268620.1">
    <property type="nucleotide sequence ID" value="NZ_CP014854.1"/>
</dbReference>
<dbReference type="GO" id="GO:0006508">
    <property type="term" value="P:proteolysis"/>
    <property type="evidence" value="ECO:0007669"/>
    <property type="project" value="UniProtKB-KW"/>
</dbReference>
<evidence type="ECO:0000256" key="4">
    <source>
        <dbReference type="ARBA" id="ARBA00022692"/>
    </source>
</evidence>
<feature type="transmembrane region" description="Helical" evidence="8">
    <location>
        <begin position="196"/>
        <end position="219"/>
    </location>
</feature>
<keyword evidence="10" id="KW-1185">Reference proteome</keyword>
<keyword evidence="6 8" id="KW-1133">Transmembrane helix</keyword>